<sequence>MQSIHPAIAAFKRIFPQSTAARLHLQTGASLSFCDKVLSGAKQPGAPMLEALLRSDVGKDVLIAVMGAAKPAWWVGYRRHLELSELVKAESHLRKQIEAMQRDIAD</sequence>
<protein>
    <submittedName>
        <fullName evidence="1">Uncharacterized protein</fullName>
    </submittedName>
</protein>
<comment type="caution">
    <text evidence="1">The sequence shown here is derived from an EMBL/GenBank/DDBJ whole genome shotgun (WGS) entry which is preliminary data.</text>
</comment>
<evidence type="ECO:0000313" key="1">
    <source>
        <dbReference type="EMBL" id="NEU95076.1"/>
    </source>
</evidence>
<reference evidence="1 2" key="1">
    <citation type="journal article" date="2020" name="Arch. Microbiol.">
        <title>Bradyrhizobium uaiense sp. nov., a new highly efficient cowpea symbiont.</title>
        <authorList>
            <person name="Cabral Michel D."/>
            <person name="Azarias Guimaraes A."/>
            <person name="Martins da Costa E."/>
            <person name="Soares de Carvalho T."/>
            <person name="Balsanelli E."/>
            <person name="Willems A."/>
            <person name="Maltempi de Souza E."/>
            <person name="de Souza Moreira F.M."/>
        </authorList>
    </citation>
    <scope>NUCLEOTIDE SEQUENCE [LARGE SCALE GENOMIC DNA]</scope>
    <source>
        <strain evidence="1 2">UFLA 03-164</strain>
    </source>
</reference>
<dbReference type="EMBL" id="VKHP01000009">
    <property type="protein sequence ID" value="NEU95076.1"/>
    <property type="molecule type" value="Genomic_DNA"/>
</dbReference>
<proteinExistence type="predicted"/>
<gene>
    <name evidence="1" type="ORF">FNJ47_04330</name>
</gene>
<dbReference type="AlphaFoldDB" id="A0A6P1B9D3"/>
<keyword evidence="2" id="KW-1185">Reference proteome</keyword>
<evidence type="ECO:0000313" key="2">
    <source>
        <dbReference type="Proteomes" id="UP000468531"/>
    </source>
</evidence>
<dbReference type="RefSeq" id="WP_163150958.1">
    <property type="nucleotide sequence ID" value="NZ_VKHP01000009.1"/>
</dbReference>
<organism evidence="1 2">
    <name type="scientific">Bradyrhizobium uaiense</name>
    <dbReference type="NCBI Taxonomy" id="2594946"/>
    <lineage>
        <taxon>Bacteria</taxon>
        <taxon>Pseudomonadati</taxon>
        <taxon>Pseudomonadota</taxon>
        <taxon>Alphaproteobacteria</taxon>
        <taxon>Hyphomicrobiales</taxon>
        <taxon>Nitrobacteraceae</taxon>
        <taxon>Bradyrhizobium</taxon>
    </lineage>
</organism>
<accession>A0A6P1B9D3</accession>
<dbReference type="Proteomes" id="UP000468531">
    <property type="component" value="Unassembled WGS sequence"/>
</dbReference>
<name>A0A6P1B9D3_9BRAD</name>